<protein>
    <submittedName>
        <fullName evidence="1">Uncharacterized protein</fullName>
    </submittedName>
</protein>
<dbReference type="EMBL" id="CM037152">
    <property type="protein sequence ID" value="KAH7834007.1"/>
    <property type="molecule type" value="Genomic_DNA"/>
</dbReference>
<gene>
    <name evidence="1" type="ORF">Vadar_011869</name>
</gene>
<keyword evidence="2" id="KW-1185">Reference proteome</keyword>
<proteinExistence type="predicted"/>
<dbReference type="Proteomes" id="UP000828048">
    <property type="component" value="Chromosome 2"/>
</dbReference>
<name>A0ACB7X013_9ERIC</name>
<sequence length="469" mass="52056">MESGGKYSIADWDRPFTDLELEAIEAAFQSATPPPPHLPTSSSSSSPINRRHLRSRNNDSGGDSQTVCRRLPGSIDGAHSSPLLPCRNKRFYNPYHPSSPATLAMRYPTMAFKGQILYSRTVSEVEKAAKELLKIIETRKREVDQVILGLDIEWRPIFRTGVPQRKVAVMQICGDPCHCYVMHIIHSGIPQSLRSLLEDPTSVKVGVGIAGDARKVYKDYDISVKALEDLSGLANQKFGGVPKQWSMASLTEKLICKQLPKPGKIRLGNWEADNLSTEQLQYAATDAFASWYLYQSLKTLPDATDNRTEEIAQCVPQRKVAVMQICGDPCHCYVMHIIHSGIPQSLRSLLEDPTSVKVGVGIAGDARKVYKDYDISVKALEDLSGLANQKFGGVPKQWSMASLTEKLICKQLPKPGKIRLGNWEADNLSTEQLQYAATDAFASWYLYQSLKTLPDATDNRTEEIAQCAK</sequence>
<comment type="caution">
    <text evidence="1">The sequence shown here is derived from an EMBL/GenBank/DDBJ whole genome shotgun (WGS) entry which is preliminary data.</text>
</comment>
<reference evidence="1 2" key="1">
    <citation type="journal article" date="2021" name="Hortic Res">
        <title>High-quality reference genome and annotation aids understanding of berry development for evergreen blueberry (Vaccinium darrowii).</title>
        <authorList>
            <person name="Yu J."/>
            <person name="Hulse-Kemp A.M."/>
            <person name="Babiker E."/>
            <person name="Staton M."/>
        </authorList>
    </citation>
    <scope>NUCLEOTIDE SEQUENCE [LARGE SCALE GENOMIC DNA]</scope>
    <source>
        <strain evidence="2">cv. NJ 8807/NJ 8810</strain>
        <tissue evidence="1">Young leaf</tissue>
    </source>
</reference>
<evidence type="ECO:0000313" key="1">
    <source>
        <dbReference type="EMBL" id="KAH7834007.1"/>
    </source>
</evidence>
<evidence type="ECO:0000313" key="2">
    <source>
        <dbReference type="Proteomes" id="UP000828048"/>
    </source>
</evidence>
<accession>A0ACB7X013</accession>
<organism evidence="1 2">
    <name type="scientific">Vaccinium darrowii</name>
    <dbReference type="NCBI Taxonomy" id="229202"/>
    <lineage>
        <taxon>Eukaryota</taxon>
        <taxon>Viridiplantae</taxon>
        <taxon>Streptophyta</taxon>
        <taxon>Embryophyta</taxon>
        <taxon>Tracheophyta</taxon>
        <taxon>Spermatophyta</taxon>
        <taxon>Magnoliopsida</taxon>
        <taxon>eudicotyledons</taxon>
        <taxon>Gunneridae</taxon>
        <taxon>Pentapetalae</taxon>
        <taxon>asterids</taxon>
        <taxon>Ericales</taxon>
        <taxon>Ericaceae</taxon>
        <taxon>Vaccinioideae</taxon>
        <taxon>Vaccinieae</taxon>
        <taxon>Vaccinium</taxon>
    </lineage>
</organism>